<keyword evidence="1" id="KW-0812">Transmembrane</keyword>
<name>A0ABX5VKS6_9MICO</name>
<dbReference type="Pfam" id="PF06993">
    <property type="entry name" value="DUF1304"/>
    <property type="match status" value="1"/>
</dbReference>
<keyword evidence="3" id="KW-1185">Reference proteome</keyword>
<sequence>MVVVGLVLACLAALVHVFIFYLESFAWTGERARRIFGTGSALKAEATRELAFNQGFYNLFLALAVFLGTGLYAAGYEDVGATLVFTGAGSMVAAALVLLLSSPDKASAALKQGVVPLLGVIALAVGLLTA</sequence>
<dbReference type="PANTHER" id="PTHR38446:SF1">
    <property type="entry name" value="BLL0914 PROTEIN"/>
    <property type="match status" value="1"/>
</dbReference>
<evidence type="ECO:0000313" key="3">
    <source>
        <dbReference type="Proteomes" id="UP000313948"/>
    </source>
</evidence>
<dbReference type="EMBL" id="CP040899">
    <property type="protein sequence ID" value="QDB78381.1"/>
    <property type="molecule type" value="Genomic_DNA"/>
</dbReference>
<dbReference type="PANTHER" id="PTHR38446">
    <property type="entry name" value="BLL0914 PROTEIN"/>
    <property type="match status" value="1"/>
</dbReference>
<keyword evidence="1" id="KW-0472">Membrane</keyword>
<organism evidence="2 3">
    <name type="scientific">Georgenia wutianyii</name>
    <dbReference type="NCBI Taxonomy" id="2585135"/>
    <lineage>
        <taxon>Bacteria</taxon>
        <taxon>Bacillati</taxon>
        <taxon>Actinomycetota</taxon>
        <taxon>Actinomycetes</taxon>
        <taxon>Micrococcales</taxon>
        <taxon>Bogoriellaceae</taxon>
        <taxon>Georgenia</taxon>
    </lineage>
</organism>
<dbReference type="RefSeq" id="WP_139947715.1">
    <property type="nucleotide sequence ID" value="NZ_CP040899.1"/>
</dbReference>
<feature type="transmembrane region" description="Helical" evidence="1">
    <location>
        <begin position="81"/>
        <end position="101"/>
    </location>
</feature>
<feature type="transmembrane region" description="Helical" evidence="1">
    <location>
        <begin position="56"/>
        <end position="75"/>
    </location>
</feature>
<gene>
    <name evidence="2" type="ORF">FE251_02565</name>
</gene>
<dbReference type="Proteomes" id="UP000313948">
    <property type="component" value="Chromosome"/>
</dbReference>
<dbReference type="InterPro" id="IPR009732">
    <property type="entry name" value="DUF1304"/>
</dbReference>
<reference evidence="2 3" key="1">
    <citation type="submission" date="2019-05" db="EMBL/GenBank/DDBJ databases">
        <title>Georgenia *** sp. nov., and Georgenia *** sp. nov., isolated from the intestinal contents of plateau pika (Ochotona curzoniae) in the Qinghai-Tibet plateau of China.</title>
        <authorList>
            <person name="Tian Z."/>
        </authorList>
    </citation>
    <scope>NUCLEOTIDE SEQUENCE [LARGE SCALE GENOMIC DNA]</scope>
    <source>
        <strain evidence="2 3">Z294</strain>
    </source>
</reference>
<accession>A0ABX5VKS6</accession>
<evidence type="ECO:0000313" key="2">
    <source>
        <dbReference type="EMBL" id="QDB78381.1"/>
    </source>
</evidence>
<feature type="transmembrane region" description="Helical" evidence="1">
    <location>
        <begin position="6"/>
        <end position="27"/>
    </location>
</feature>
<protein>
    <submittedName>
        <fullName evidence="2">DUF1304 domain-containing protein</fullName>
    </submittedName>
</protein>
<feature type="transmembrane region" description="Helical" evidence="1">
    <location>
        <begin position="113"/>
        <end position="129"/>
    </location>
</feature>
<evidence type="ECO:0000256" key="1">
    <source>
        <dbReference type="SAM" id="Phobius"/>
    </source>
</evidence>
<proteinExistence type="predicted"/>
<keyword evidence="1" id="KW-1133">Transmembrane helix</keyword>